<name>A0A919XD60_9BACL</name>
<dbReference type="InterPro" id="IPR021320">
    <property type="entry name" value="DUF2905"/>
</dbReference>
<accession>A0A919XD60</accession>
<evidence type="ECO:0000313" key="2">
    <source>
        <dbReference type="EMBL" id="GIO30349.1"/>
    </source>
</evidence>
<dbReference type="PANTHER" id="PTHR36443">
    <property type="entry name" value="BSR5223 PROTEIN"/>
    <property type="match status" value="1"/>
</dbReference>
<feature type="transmembrane region" description="Helical" evidence="1">
    <location>
        <begin position="25"/>
        <end position="43"/>
    </location>
</feature>
<proteinExistence type="predicted"/>
<keyword evidence="1" id="KW-0472">Membrane</keyword>
<dbReference type="EMBL" id="BORQ01000001">
    <property type="protein sequence ID" value="GIO30349.1"/>
    <property type="molecule type" value="Genomic_DNA"/>
</dbReference>
<comment type="caution">
    <text evidence="2">The sequence shown here is derived from an EMBL/GenBank/DDBJ whole genome shotgun (WGS) entry which is preliminary data.</text>
</comment>
<evidence type="ECO:0008006" key="4">
    <source>
        <dbReference type="Google" id="ProtNLM"/>
    </source>
</evidence>
<sequence length="88" mass="10025">MILSKYYTKMYVCEVNPVMPNASKILIILGLVLIAAGLIWWLVGRWLPLGRLPGDIVYEKDNVKVYFPIVTCLIISVVGSLLLMLFRR</sequence>
<evidence type="ECO:0000313" key="3">
    <source>
        <dbReference type="Proteomes" id="UP000679779"/>
    </source>
</evidence>
<reference evidence="2" key="1">
    <citation type="submission" date="2021-03" db="EMBL/GenBank/DDBJ databases">
        <title>Antimicrobial resistance genes in bacteria isolated from Japanese honey, and their potential for conferring macrolide and lincosamide resistance in the American foulbrood pathogen Paenibacillus larvae.</title>
        <authorList>
            <person name="Okamoto M."/>
            <person name="Kumagai M."/>
            <person name="Kanamori H."/>
            <person name="Takamatsu D."/>
        </authorList>
    </citation>
    <scope>NUCLEOTIDE SEQUENCE</scope>
    <source>
        <strain evidence="2">J2TS6</strain>
    </source>
</reference>
<dbReference type="PANTHER" id="PTHR36443:SF1">
    <property type="entry name" value="BSR5223 PROTEIN"/>
    <property type="match status" value="1"/>
</dbReference>
<dbReference type="Pfam" id="PF11146">
    <property type="entry name" value="DUF2905"/>
    <property type="match status" value="1"/>
</dbReference>
<dbReference type="AlphaFoldDB" id="A0A919XD60"/>
<dbReference type="Proteomes" id="UP000679779">
    <property type="component" value="Unassembled WGS sequence"/>
</dbReference>
<organism evidence="2 3">
    <name type="scientific">Paenibacillus albilobatus</name>
    <dbReference type="NCBI Taxonomy" id="2716884"/>
    <lineage>
        <taxon>Bacteria</taxon>
        <taxon>Bacillati</taxon>
        <taxon>Bacillota</taxon>
        <taxon>Bacilli</taxon>
        <taxon>Bacillales</taxon>
        <taxon>Paenibacillaceae</taxon>
        <taxon>Paenibacillus</taxon>
    </lineage>
</organism>
<protein>
    <recommendedName>
        <fullName evidence="4">DUF2905 domain-containing protein</fullName>
    </recommendedName>
</protein>
<keyword evidence="1" id="KW-1133">Transmembrane helix</keyword>
<keyword evidence="3" id="KW-1185">Reference proteome</keyword>
<evidence type="ECO:0000256" key="1">
    <source>
        <dbReference type="SAM" id="Phobius"/>
    </source>
</evidence>
<gene>
    <name evidence="2" type="ORF">J2TS6_14900</name>
</gene>
<feature type="transmembrane region" description="Helical" evidence="1">
    <location>
        <begin position="63"/>
        <end position="86"/>
    </location>
</feature>
<keyword evidence="1" id="KW-0812">Transmembrane</keyword>